<comment type="caution">
    <text evidence="1">The sequence shown here is derived from an EMBL/GenBank/DDBJ whole genome shotgun (WGS) entry which is preliminary data.</text>
</comment>
<evidence type="ECO:0000313" key="2">
    <source>
        <dbReference type="Proteomes" id="UP000765509"/>
    </source>
</evidence>
<reference evidence="1" key="1">
    <citation type="submission" date="2021-03" db="EMBL/GenBank/DDBJ databases">
        <title>Draft genome sequence of rust myrtle Austropuccinia psidii MF-1, a brazilian biotype.</title>
        <authorList>
            <person name="Quecine M.C."/>
            <person name="Pachon D.M.R."/>
            <person name="Bonatelli M.L."/>
            <person name="Correr F.H."/>
            <person name="Franceschini L.M."/>
            <person name="Leite T.F."/>
            <person name="Margarido G.R.A."/>
            <person name="Almeida C.A."/>
            <person name="Ferrarezi J.A."/>
            <person name="Labate C.A."/>
        </authorList>
    </citation>
    <scope>NUCLEOTIDE SEQUENCE</scope>
    <source>
        <strain evidence="1">MF-1</strain>
    </source>
</reference>
<organism evidence="1 2">
    <name type="scientific">Austropuccinia psidii MF-1</name>
    <dbReference type="NCBI Taxonomy" id="1389203"/>
    <lineage>
        <taxon>Eukaryota</taxon>
        <taxon>Fungi</taxon>
        <taxon>Dikarya</taxon>
        <taxon>Basidiomycota</taxon>
        <taxon>Pucciniomycotina</taxon>
        <taxon>Pucciniomycetes</taxon>
        <taxon>Pucciniales</taxon>
        <taxon>Sphaerophragmiaceae</taxon>
        <taxon>Austropuccinia</taxon>
    </lineage>
</organism>
<keyword evidence="2" id="KW-1185">Reference proteome</keyword>
<dbReference type="EMBL" id="AVOT02068706">
    <property type="protein sequence ID" value="MBW0559835.1"/>
    <property type="molecule type" value="Genomic_DNA"/>
</dbReference>
<dbReference type="Proteomes" id="UP000765509">
    <property type="component" value="Unassembled WGS sequence"/>
</dbReference>
<name>A0A9Q3PFZ5_9BASI</name>
<dbReference type="AlphaFoldDB" id="A0A9Q3PFZ5"/>
<proteinExistence type="predicted"/>
<sequence length="156" mass="17645">MQWIKFTYNGNFQHYINSSRMLMMALENIDITIPNKCHSFSLLGKLSGDSKMHLYVKVLTLNEDLVKDPKLVLAKLQEFHDNSSAPENSNSTPPSAFVSESAHPYKLTSARTGNKIQCAQLIEKTSSTPKILILGHLVEMIRGKLKLQLIYQLLKL</sequence>
<accession>A0A9Q3PFZ5</accession>
<dbReference type="OrthoDB" id="8029976at2759"/>
<gene>
    <name evidence="1" type="ORF">O181_099550</name>
</gene>
<evidence type="ECO:0000313" key="1">
    <source>
        <dbReference type="EMBL" id="MBW0559835.1"/>
    </source>
</evidence>
<protein>
    <submittedName>
        <fullName evidence="1">Uncharacterized protein</fullName>
    </submittedName>
</protein>